<comment type="caution">
    <text evidence="1">The sequence shown here is derived from an EMBL/GenBank/DDBJ whole genome shotgun (WGS) entry which is preliminary data.</text>
</comment>
<evidence type="ECO:0000313" key="1">
    <source>
        <dbReference type="EMBL" id="KAK7901457.1"/>
    </source>
</evidence>
<reference evidence="2" key="1">
    <citation type="submission" date="2024-04" db="EMBL/GenBank/DDBJ databases">
        <title>Salinicola lusitanus LLJ914,a marine bacterium isolated from the Okinawa Trough.</title>
        <authorList>
            <person name="Li J."/>
        </authorList>
    </citation>
    <scope>NUCLEOTIDE SEQUENCE [LARGE SCALE GENOMIC DNA]</scope>
</reference>
<name>A0AAW0NTB9_9GOBI</name>
<dbReference type="EMBL" id="JBBPFD010000013">
    <property type="protein sequence ID" value="KAK7901457.1"/>
    <property type="molecule type" value="Genomic_DNA"/>
</dbReference>
<dbReference type="AlphaFoldDB" id="A0AAW0NTB9"/>
<dbReference type="Proteomes" id="UP001460270">
    <property type="component" value="Unassembled WGS sequence"/>
</dbReference>
<sequence>MDDMRLRITSNRLNSCVTVIMETWLHENIPDLAVEQADDPLYRTDRTADSGKTKGGGKTWFTSKVRELYRAQDVALQVGNEEYKRAEPTSTGASQLLRDIEHIEENLNDDPRAMWRGVKNLTNYKQSNRFSNPSDPSLPGQLNSFFARLEDSSNIKQIDNYLL</sequence>
<evidence type="ECO:0000313" key="2">
    <source>
        <dbReference type="Proteomes" id="UP001460270"/>
    </source>
</evidence>
<keyword evidence="2" id="KW-1185">Reference proteome</keyword>
<accession>A0AAW0NTB9</accession>
<organism evidence="1 2">
    <name type="scientific">Mugilogobius chulae</name>
    <name type="common">yellowstripe goby</name>
    <dbReference type="NCBI Taxonomy" id="88201"/>
    <lineage>
        <taxon>Eukaryota</taxon>
        <taxon>Metazoa</taxon>
        <taxon>Chordata</taxon>
        <taxon>Craniata</taxon>
        <taxon>Vertebrata</taxon>
        <taxon>Euteleostomi</taxon>
        <taxon>Actinopterygii</taxon>
        <taxon>Neopterygii</taxon>
        <taxon>Teleostei</taxon>
        <taxon>Neoteleostei</taxon>
        <taxon>Acanthomorphata</taxon>
        <taxon>Gobiaria</taxon>
        <taxon>Gobiiformes</taxon>
        <taxon>Gobioidei</taxon>
        <taxon>Gobiidae</taxon>
        <taxon>Gobionellinae</taxon>
        <taxon>Mugilogobius</taxon>
    </lineage>
</organism>
<gene>
    <name evidence="1" type="ORF">WMY93_018226</name>
</gene>
<protein>
    <submittedName>
        <fullName evidence="1">Uncharacterized protein</fullName>
    </submittedName>
</protein>
<proteinExistence type="predicted"/>